<feature type="region of interest" description="Disordered" evidence="2">
    <location>
        <begin position="85"/>
        <end position="119"/>
    </location>
</feature>
<comment type="caution">
    <text evidence="4">The sequence shown here is derived from an EMBL/GenBank/DDBJ whole genome shotgun (WGS) entry which is preliminary data.</text>
</comment>
<keyword evidence="1" id="KW-0479">Metal-binding</keyword>
<dbReference type="InterPro" id="IPR036875">
    <property type="entry name" value="Znf_CCHC_sf"/>
</dbReference>
<protein>
    <recommendedName>
        <fullName evidence="3">CCHC-type domain-containing protein</fullName>
    </recommendedName>
</protein>
<dbReference type="PROSITE" id="PS50158">
    <property type="entry name" value="ZF_CCHC"/>
    <property type="match status" value="1"/>
</dbReference>
<dbReference type="SMART" id="SM00343">
    <property type="entry name" value="ZnF_C2HC"/>
    <property type="match status" value="1"/>
</dbReference>
<feature type="compositionally biased region" description="Basic and acidic residues" evidence="2">
    <location>
        <begin position="139"/>
        <end position="149"/>
    </location>
</feature>
<sequence>MFLTNGPAGGAGGQSADNGNGFGGNSGGYGAGNGYAGGGGGFGGGNNVCFNCGKAGHFARDCWSRRTGRGFSTNYVDPELEEIKEQHRQARKERLELEERKRLEEERKAREEEDVRRNADFARKAEEFKLQLRAELVEEWRKKDSEAKKALKRMKQASKSATTRRQRKKGRNFGKTARKIASPETSDDSDPESGDSDTSDIQSTSASSDDSHKRRDKIRKGKKRVGGRSAAKKGKPRKLPVESPPRVYEQGECSKPRKEEFLRKNEVVDDRKEGETEPKTPLLAGYKGLAAECSQKGLIEYCILAHRIYSAKKANTLKKLCERKGIKYTGKPDAVEILARHQVHLAYDGFDEGLRSDTVAKKAAGEGTPILDTAKGKGVVETVASRPSRVILRKFGLDKYTMIPLKHSGKDDDYAFERFLIADLCPSLNSREFGKEGKPMRRRGRRGRRERIGRAGTAQVQRIVTFMFQNSRCTSLLLWLTQHEGRGCWNLVFSGGVVWTDRWRNVVRRYGSTILETEGKKSTLREAKKVLEQGGSVRLVRVVRTRTATEKNKTWLIGLLRKPRPTSQLANLPSSRLIGLYRTARLFAEKQTRLRLRTSIDRAIAQKVGFSVRRRINIKLPYDSRLRKSAVREATEGLINNRVSDLVVAKFLMTRIRIIWIKNKNVWELLHNQRVYANDEHYRCPCKGSTLDKLDGHVLTRFSKTKVPQFVANSRNVTRPARACQTPTIIRAILDAMKHIRGSGSMQVTITSPWEDRKPLTGAWADEEVVFWALRFEGLVLVPIDRNQGDTTVICPVLYRHAFGKSFSWNTNYECVGTVETEASLLKACKADFTARGLGKIGGWRPDGLGELAERLAAASQQLRAAGCTHAEGRCYDIKEMFSRIPHSVVIQAVRQLLRKYEDDGCTQIKVSMRGKLVVISKNRRRTEGYVSITLRQILVGVEYDQEHSLVKCGEKVMKQIFGIPMGKSTSLILASVTCAMAEMQFLNQLGAERRLVCGWRIMDDITVIAGIDGETASWLFPGGFFKAFEDIYDENLEVICKDDCGLTWEFVSGSMYIRGSPVQLHYVPCTKNTDSLHSDNSQVFQTMQDYNSYSRKAVKKVVLTMKLRRLWDQTTSKQLVLGAVGFAICEANLRGYPPEASLGALASLARAAPDRALQVLLTALRFAAFR</sequence>
<keyword evidence="5" id="KW-1185">Reference proteome</keyword>
<accession>A0A388L7L2</accession>
<organism evidence="4 5">
    <name type="scientific">Chara braunii</name>
    <name type="common">Braun's stonewort</name>
    <dbReference type="NCBI Taxonomy" id="69332"/>
    <lineage>
        <taxon>Eukaryota</taxon>
        <taxon>Viridiplantae</taxon>
        <taxon>Streptophyta</taxon>
        <taxon>Charophyceae</taxon>
        <taxon>Charales</taxon>
        <taxon>Characeae</taxon>
        <taxon>Chara</taxon>
    </lineage>
</organism>
<evidence type="ECO:0000313" key="4">
    <source>
        <dbReference type="EMBL" id="GBG78268.1"/>
    </source>
</evidence>
<dbReference type="GO" id="GO:0008270">
    <property type="term" value="F:zinc ion binding"/>
    <property type="evidence" value="ECO:0007669"/>
    <property type="project" value="UniProtKB-KW"/>
</dbReference>
<dbReference type="InterPro" id="IPR001878">
    <property type="entry name" value="Znf_CCHC"/>
</dbReference>
<feature type="region of interest" description="Disordered" evidence="2">
    <location>
        <begin position="139"/>
        <end position="254"/>
    </location>
</feature>
<proteinExistence type="predicted"/>
<evidence type="ECO:0000313" key="5">
    <source>
        <dbReference type="Proteomes" id="UP000265515"/>
    </source>
</evidence>
<evidence type="ECO:0000259" key="3">
    <source>
        <dbReference type="PROSITE" id="PS50158"/>
    </source>
</evidence>
<feature type="compositionally biased region" description="Basic residues" evidence="2">
    <location>
        <begin position="150"/>
        <end position="178"/>
    </location>
</feature>
<keyword evidence="1" id="KW-0862">Zinc</keyword>
<dbReference type="EMBL" id="BFEA01000290">
    <property type="protein sequence ID" value="GBG78268.1"/>
    <property type="molecule type" value="Genomic_DNA"/>
</dbReference>
<dbReference type="GO" id="GO:0003676">
    <property type="term" value="F:nucleic acid binding"/>
    <property type="evidence" value="ECO:0007669"/>
    <property type="project" value="InterPro"/>
</dbReference>
<reference evidence="4 5" key="1">
    <citation type="journal article" date="2018" name="Cell">
        <title>The Chara Genome: Secondary Complexity and Implications for Plant Terrestrialization.</title>
        <authorList>
            <person name="Nishiyama T."/>
            <person name="Sakayama H."/>
            <person name="Vries J.D."/>
            <person name="Buschmann H."/>
            <person name="Saint-Marcoux D."/>
            <person name="Ullrich K.K."/>
            <person name="Haas F.B."/>
            <person name="Vanderstraeten L."/>
            <person name="Becker D."/>
            <person name="Lang D."/>
            <person name="Vosolsobe S."/>
            <person name="Rombauts S."/>
            <person name="Wilhelmsson P.K.I."/>
            <person name="Janitza P."/>
            <person name="Kern R."/>
            <person name="Heyl A."/>
            <person name="Rumpler F."/>
            <person name="Villalobos L.I.A.C."/>
            <person name="Clay J.M."/>
            <person name="Skokan R."/>
            <person name="Toyoda A."/>
            <person name="Suzuki Y."/>
            <person name="Kagoshima H."/>
            <person name="Schijlen E."/>
            <person name="Tajeshwar N."/>
            <person name="Catarino B."/>
            <person name="Hetherington A.J."/>
            <person name="Saltykova A."/>
            <person name="Bonnot C."/>
            <person name="Breuninger H."/>
            <person name="Symeonidi A."/>
            <person name="Radhakrishnan G.V."/>
            <person name="Van Nieuwerburgh F."/>
            <person name="Deforce D."/>
            <person name="Chang C."/>
            <person name="Karol K.G."/>
            <person name="Hedrich R."/>
            <person name="Ulvskov P."/>
            <person name="Glockner G."/>
            <person name="Delwiche C.F."/>
            <person name="Petrasek J."/>
            <person name="Van de Peer Y."/>
            <person name="Friml J."/>
            <person name="Beilby M."/>
            <person name="Dolan L."/>
            <person name="Kohara Y."/>
            <person name="Sugano S."/>
            <person name="Fujiyama A."/>
            <person name="Delaux P.-M."/>
            <person name="Quint M."/>
            <person name="TheiBen G."/>
            <person name="Hagemann M."/>
            <person name="Harholt J."/>
            <person name="Dunand C."/>
            <person name="Zachgo S."/>
            <person name="Langdale J."/>
            <person name="Maumus F."/>
            <person name="Straeten D.V.D."/>
            <person name="Gould S.B."/>
            <person name="Rensing S.A."/>
        </authorList>
    </citation>
    <scope>NUCLEOTIDE SEQUENCE [LARGE SCALE GENOMIC DNA]</scope>
    <source>
        <strain evidence="4 5">S276</strain>
    </source>
</reference>
<gene>
    <name evidence="4" type="ORF">CBR_g26299</name>
</gene>
<dbReference type="Proteomes" id="UP000265515">
    <property type="component" value="Unassembled WGS sequence"/>
</dbReference>
<dbReference type="Pfam" id="PF00098">
    <property type="entry name" value="zf-CCHC"/>
    <property type="match status" value="1"/>
</dbReference>
<dbReference type="Gene3D" id="4.10.60.10">
    <property type="entry name" value="Zinc finger, CCHC-type"/>
    <property type="match status" value="1"/>
</dbReference>
<feature type="domain" description="CCHC-type" evidence="3">
    <location>
        <begin position="49"/>
        <end position="62"/>
    </location>
</feature>
<evidence type="ECO:0000256" key="1">
    <source>
        <dbReference type="PROSITE-ProRule" id="PRU00047"/>
    </source>
</evidence>
<dbReference type="AlphaFoldDB" id="A0A388L7L2"/>
<dbReference type="SUPFAM" id="SSF57756">
    <property type="entry name" value="Retrovirus zinc finger-like domains"/>
    <property type="match status" value="1"/>
</dbReference>
<evidence type="ECO:0000256" key="2">
    <source>
        <dbReference type="SAM" id="MobiDB-lite"/>
    </source>
</evidence>
<feature type="compositionally biased region" description="Acidic residues" evidence="2">
    <location>
        <begin position="185"/>
        <end position="198"/>
    </location>
</feature>
<feature type="compositionally biased region" description="Basic residues" evidence="2">
    <location>
        <begin position="214"/>
        <end position="238"/>
    </location>
</feature>
<dbReference type="Gramene" id="GBG78268">
    <property type="protein sequence ID" value="GBG78268"/>
    <property type="gene ID" value="CBR_g26299"/>
</dbReference>
<name>A0A388L7L2_CHABU</name>
<dbReference type="STRING" id="69332.A0A388L7L2"/>
<keyword evidence="1" id="KW-0863">Zinc-finger</keyword>